<dbReference type="GO" id="GO:0005634">
    <property type="term" value="C:nucleus"/>
    <property type="evidence" value="ECO:0007669"/>
    <property type="project" value="TreeGrafter"/>
</dbReference>
<dbReference type="PROSITE" id="PS00463">
    <property type="entry name" value="ZN2_CY6_FUNGAL_1"/>
    <property type="match status" value="1"/>
</dbReference>
<dbReference type="PANTHER" id="PTHR47424:SF3">
    <property type="entry name" value="REGULATORY PROTEIN GAL4"/>
    <property type="match status" value="1"/>
</dbReference>
<dbReference type="GO" id="GO:0000435">
    <property type="term" value="P:positive regulation of transcription from RNA polymerase II promoter by galactose"/>
    <property type="evidence" value="ECO:0007669"/>
    <property type="project" value="TreeGrafter"/>
</dbReference>
<feature type="compositionally biased region" description="Acidic residues" evidence="5">
    <location>
        <begin position="275"/>
        <end position="289"/>
    </location>
</feature>
<name>A0A376B540_9ASCO</name>
<feature type="compositionally biased region" description="Polar residues" evidence="5">
    <location>
        <begin position="342"/>
        <end position="354"/>
    </location>
</feature>
<dbReference type="InterPro" id="IPR001138">
    <property type="entry name" value="Zn2Cys6_DnaBD"/>
</dbReference>
<feature type="compositionally biased region" description="Basic and acidic residues" evidence="5">
    <location>
        <begin position="290"/>
        <end position="301"/>
    </location>
</feature>
<organism evidence="7 8">
    <name type="scientific">Saccharomycodes ludwigii</name>
    <dbReference type="NCBI Taxonomy" id="36035"/>
    <lineage>
        <taxon>Eukaryota</taxon>
        <taxon>Fungi</taxon>
        <taxon>Dikarya</taxon>
        <taxon>Ascomycota</taxon>
        <taxon>Saccharomycotina</taxon>
        <taxon>Saccharomycetes</taxon>
        <taxon>Saccharomycodales</taxon>
        <taxon>Saccharomycodaceae</taxon>
        <taxon>Saccharomycodes</taxon>
    </lineage>
</organism>
<dbReference type="SUPFAM" id="SSF57701">
    <property type="entry name" value="Zn2/Cys6 DNA-binding domain"/>
    <property type="match status" value="1"/>
</dbReference>
<reference evidence="8" key="1">
    <citation type="submission" date="2018-06" db="EMBL/GenBank/DDBJ databases">
        <authorList>
            <person name="Guldener U."/>
        </authorList>
    </citation>
    <scope>NUCLEOTIDE SEQUENCE [LARGE SCALE GENOMIC DNA]</scope>
    <source>
        <strain evidence="8">UTAD17</strain>
    </source>
</reference>
<keyword evidence="2" id="KW-0238">DNA-binding</keyword>
<evidence type="ECO:0000256" key="1">
    <source>
        <dbReference type="ARBA" id="ARBA00023015"/>
    </source>
</evidence>
<dbReference type="GO" id="GO:0008270">
    <property type="term" value="F:zinc ion binding"/>
    <property type="evidence" value="ECO:0007669"/>
    <property type="project" value="InterPro"/>
</dbReference>
<dbReference type="EMBL" id="UFAJ01000202">
    <property type="protein sequence ID" value="SSD59773.1"/>
    <property type="molecule type" value="Genomic_DNA"/>
</dbReference>
<gene>
    <name evidence="7" type="ORF">SCODWIG_01534</name>
</gene>
<keyword evidence="3" id="KW-0804">Transcription</keyword>
<dbReference type="InterPro" id="IPR051127">
    <property type="entry name" value="Fungal_SecMet_Regulators"/>
</dbReference>
<proteinExistence type="predicted"/>
<dbReference type="PANTHER" id="PTHR47424">
    <property type="entry name" value="REGULATORY PROTEIN GAL4"/>
    <property type="match status" value="1"/>
</dbReference>
<dbReference type="VEuPathDB" id="FungiDB:SCODWIG_01534"/>
<evidence type="ECO:0000313" key="7">
    <source>
        <dbReference type="EMBL" id="SSD59773.1"/>
    </source>
</evidence>
<keyword evidence="8" id="KW-1185">Reference proteome</keyword>
<keyword evidence="4" id="KW-0539">Nucleus</keyword>
<feature type="domain" description="Zn(2)-C6 fungal-type" evidence="6">
    <location>
        <begin position="14"/>
        <end position="43"/>
    </location>
</feature>
<dbReference type="Pfam" id="PF00172">
    <property type="entry name" value="Zn_clus"/>
    <property type="match status" value="1"/>
</dbReference>
<evidence type="ECO:0000256" key="4">
    <source>
        <dbReference type="ARBA" id="ARBA00023242"/>
    </source>
</evidence>
<keyword evidence="1" id="KW-0805">Transcription regulation</keyword>
<feature type="region of interest" description="Disordered" evidence="5">
    <location>
        <begin position="125"/>
        <end position="144"/>
    </location>
</feature>
<dbReference type="Proteomes" id="UP000262825">
    <property type="component" value="Unassembled WGS sequence"/>
</dbReference>
<dbReference type="GO" id="GO:0000981">
    <property type="term" value="F:DNA-binding transcription factor activity, RNA polymerase II-specific"/>
    <property type="evidence" value="ECO:0007669"/>
    <property type="project" value="InterPro"/>
</dbReference>
<feature type="compositionally biased region" description="Low complexity" evidence="5">
    <location>
        <begin position="360"/>
        <end position="405"/>
    </location>
</feature>
<dbReference type="SMART" id="SM00066">
    <property type="entry name" value="GAL4"/>
    <property type="match status" value="1"/>
</dbReference>
<dbReference type="CDD" id="cd00067">
    <property type="entry name" value="GAL4"/>
    <property type="match status" value="1"/>
</dbReference>
<feature type="region of interest" description="Disordered" evidence="5">
    <location>
        <begin position="510"/>
        <end position="543"/>
    </location>
</feature>
<accession>A0A376B540</accession>
<dbReference type="InterPro" id="IPR036864">
    <property type="entry name" value="Zn2-C6_fun-type_DNA-bd_sf"/>
</dbReference>
<sequence length="681" mass="75613">MPAKNGTKRRVSKACDTCRKSKTKCDGERPCQRCLLENKICAYSKSNLSYSQGKLKKLYNQEYVDLLETRVSLLKKVLNYLFLDFNKILQSHVVDIHPENIIQFQKLQYDSIILLGKKYNSEKIKCNPKNQQNHTQSTTEDDEEDINDQIENTADHSLKSTITNDENHTFENPNIGNFAISQQLQSTSSQLNHILNNGGNPNDILKLPGFTKSAEVWCSLLKNKDYFINPITGNLNINQVVYSIIPTNVEMAVKSVNYTANENREQLLHHSNSMDDGDNDDDDDDEDNNTENHKFFEDGYVNKDNLFSIKHRPITEEPPPSNKTRKRRRRRKLNKEDHSDVVTASATGNDSNTANRNDRSISSSSTTTSLHSLTDSAATTSTNNSSHYIHVNNTNGSSNNTANAIANNNDDWYHHQQQQLQDAQSAYQNYNTAINTRNANSVNNKFFSTTASSNDLLNHHVQLGNMQQQQQLGNVNTSNINQTFYQTLIKTEPQPFFASTAGHLATNNVLLNSNSSNNTSTNNNMSNSNSNGNNNNSSSNSANNVSVVGLAGLGTSVSHIDDATQHFNVTNHLSVINNNNNNNSIVVNGMVNDHASSTNGGTLNMRNNIIVNNSGIPTNNNSSGGLLNNTNTTNIIEGSINDGNNNNAHISNGDLASDNHNKIHIGIQSPIQKNHHFIKPE</sequence>
<feature type="compositionally biased region" description="Basic residues" evidence="5">
    <location>
        <begin position="323"/>
        <end position="333"/>
    </location>
</feature>
<evidence type="ECO:0000313" key="8">
    <source>
        <dbReference type="Proteomes" id="UP000262825"/>
    </source>
</evidence>
<dbReference type="Gene3D" id="4.10.240.10">
    <property type="entry name" value="Zn(2)-C6 fungal-type DNA-binding domain"/>
    <property type="match status" value="1"/>
</dbReference>
<dbReference type="AlphaFoldDB" id="A0A376B540"/>
<evidence type="ECO:0000256" key="2">
    <source>
        <dbReference type="ARBA" id="ARBA00023125"/>
    </source>
</evidence>
<dbReference type="GO" id="GO:0000978">
    <property type="term" value="F:RNA polymerase II cis-regulatory region sequence-specific DNA binding"/>
    <property type="evidence" value="ECO:0007669"/>
    <property type="project" value="TreeGrafter"/>
</dbReference>
<evidence type="ECO:0000256" key="5">
    <source>
        <dbReference type="SAM" id="MobiDB-lite"/>
    </source>
</evidence>
<evidence type="ECO:0000256" key="3">
    <source>
        <dbReference type="ARBA" id="ARBA00023163"/>
    </source>
</evidence>
<feature type="region of interest" description="Disordered" evidence="5">
    <location>
        <begin position="270"/>
        <end position="405"/>
    </location>
</feature>
<feature type="compositionally biased region" description="Polar residues" evidence="5">
    <location>
        <begin position="128"/>
        <end position="138"/>
    </location>
</feature>
<dbReference type="OrthoDB" id="3972751at2759"/>
<dbReference type="PROSITE" id="PS50048">
    <property type="entry name" value="ZN2_CY6_FUNGAL_2"/>
    <property type="match status" value="1"/>
</dbReference>
<protein>
    <recommendedName>
        <fullName evidence="6">Zn(2)-C6 fungal-type domain-containing protein</fullName>
    </recommendedName>
</protein>
<evidence type="ECO:0000259" key="6">
    <source>
        <dbReference type="PROSITE" id="PS50048"/>
    </source>
</evidence>